<keyword evidence="2" id="KW-1185">Reference proteome</keyword>
<reference evidence="1" key="2">
    <citation type="submission" date="2020-11" db="EMBL/GenBank/DDBJ databases">
        <authorList>
            <person name="McCartney M.A."/>
            <person name="Auch B."/>
            <person name="Kono T."/>
            <person name="Mallez S."/>
            <person name="Becker A."/>
            <person name="Gohl D.M."/>
            <person name="Silverstein K.A.T."/>
            <person name="Koren S."/>
            <person name="Bechman K.B."/>
            <person name="Herman A."/>
            <person name="Abrahante J.E."/>
            <person name="Garbe J."/>
        </authorList>
    </citation>
    <scope>NUCLEOTIDE SEQUENCE</scope>
    <source>
        <strain evidence="1">Duluth1</strain>
        <tissue evidence="1">Whole animal</tissue>
    </source>
</reference>
<name>A0A9D4EWN3_DREPO</name>
<evidence type="ECO:0000313" key="1">
    <source>
        <dbReference type="EMBL" id="KAH3788065.1"/>
    </source>
</evidence>
<dbReference type="Proteomes" id="UP000828390">
    <property type="component" value="Unassembled WGS sequence"/>
</dbReference>
<organism evidence="1 2">
    <name type="scientific">Dreissena polymorpha</name>
    <name type="common">Zebra mussel</name>
    <name type="synonym">Mytilus polymorpha</name>
    <dbReference type="NCBI Taxonomy" id="45954"/>
    <lineage>
        <taxon>Eukaryota</taxon>
        <taxon>Metazoa</taxon>
        <taxon>Spiralia</taxon>
        <taxon>Lophotrochozoa</taxon>
        <taxon>Mollusca</taxon>
        <taxon>Bivalvia</taxon>
        <taxon>Autobranchia</taxon>
        <taxon>Heteroconchia</taxon>
        <taxon>Euheterodonta</taxon>
        <taxon>Imparidentia</taxon>
        <taxon>Neoheterodontei</taxon>
        <taxon>Myida</taxon>
        <taxon>Dreissenoidea</taxon>
        <taxon>Dreissenidae</taxon>
        <taxon>Dreissena</taxon>
    </lineage>
</organism>
<evidence type="ECO:0000313" key="2">
    <source>
        <dbReference type="Proteomes" id="UP000828390"/>
    </source>
</evidence>
<sequence>MLAQENPSWRPLNDVKTYLVWMRPEIRVTVQDCAPVHAKGRSPSRNKIWKENVKEL</sequence>
<dbReference type="AlphaFoldDB" id="A0A9D4EWN3"/>
<protein>
    <submittedName>
        <fullName evidence="1">Uncharacterized protein</fullName>
    </submittedName>
</protein>
<gene>
    <name evidence="1" type="ORF">DPMN_166195</name>
</gene>
<comment type="caution">
    <text evidence="1">The sequence shown here is derived from an EMBL/GenBank/DDBJ whole genome shotgun (WGS) entry which is preliminary data.</text>
</comment>
<proteinExistence type="predicted"/>
<dbReference type="EMBL" id="JAIWYP010000008">
    <property type="protein sequence ID" value="KAH3788065.1"/>
    <property type="molecule type" value="Genomic_DNA"/>
</dbReference>
<accession>A0A9D4EWN3</accession>
<reference evidence="1" key="1">
    <citation type="journal article" date="2019" name="bioRxiv">
        <title>The Genome of the Zebra Mussel, Dreissena polymorpha: A Resource for Invasive Species Research.</title>
        <authorList>
            <person name="McCartney M.A."/>
            <person name="Auch B."/>
            <person name="Kono T."/>
            <person name="Mallez S."/>
            <person name="Zhang Y."/>
            <person name="Obille A."/>
            <person name="Becker A."/>
            <person name="Abrahante J.E."/>
            <person name="Garbe J."/>
            <person name="Badalamenti J.P."/>
            <person name="Herman A."/>
            <person name="Mangelson H."/>
            <person name="Liachko I."/>
            <person name="Sullivan S."/>
            <person name="Sone E.D."/>
            <person name="Koren S."/>
            <person name="Silverstein K.A.T."/>
            <person name="Beckman K.B."/>
            <person name="Gohl D.M."/>
        </authorList>
    </citation>
    <scope>NUCLEOTIDE SEQUENCE</scope>
    <source>
        <strain evidence="1">Duluth1</strain>
        <tissue evidence="1">Whole animal</tissue>
    </source>
</reference>